<accession>A0A919RFI2</accession>
<evidence type="ECO:0000256" key="1">
    <source>
        <dbReference type="SAM" id="MobiDB-lite"/>
    </source>
</evidence>
<keyword evidence="3" id="KW-1185">Reference proteome</keyword>
<evidence type="ECO:0000313" key="3">
    <source>
        <dbReference type="Proteomes" id="UP000606172"/>
    </source>
</evidence>
<dbReference type="EMBL" id="BOOW01000018">
    <property type="protein sequence ID" value="GII92767.1"/>
    <property type="molecule type" value="Genomic_DNA"/>
</dbReference>
<evidence type="ECO:0000313" key="2">
    <source>
        <dbReference type="EMBL" id="GII92767.1"/>
    </source>
</evidence>
<sequence length="63" mass="6333">MPGSSPTQNDSGDAACVPSTRPTISAEDAEEPEGRPLGKVTEISLATCGVGKGRVTGATDYPV</sequence>
<name>A0A919RFI2_9ACTN</name>
<dbReference type="AlphaFoldDB" id="A0A919RFI2"/>
<feature type="region of interest" description="Disordered" evidence="1">
    <location>
        <begin position="1"/>
        <end position="40"/>
    </location>
</feature>
<reference evidence="2" key="1">
    <citation type="submission" date="2021-01" db="EMBL/GenBank/DDBJ databases">
        <title>Whole genome shotgun sequence of Sinosporangium siamense NBRC 109515.</title>
        <authorList>
            <person name="Komaki H."/>
            <person name="Tamura T."/>
        </authorList>
    </citation>
    <scope>NUCLEOTIDE SEQUENCE</scope>
    <source>
        <strain evidence="2">NBRC 109515</strain>
    </source>
</reference>
<comment type="caution">
    <text evidence="2">The sequence shown here is derived from an EMBL/GenBank/DDBJ whole genome shotgun (WGS) entry which is preliminary data.</text>
</comment>
<gene>
    <name evidence="2" type="ORF">Ssi02_29980</name>
</gene>
<proteinExistence type="predicted"/>
<dbReference type="Proteomes" id="UP000606172">
    <property type="component" value="Unassembled WGS sequence"/>
</dbReference>
<protein>
    <submittedName>
        <fullName evidence="2">Uncharacterized protein</fullName>
    </submittedName>
</protein>
<feature type="compositionally biased region" description="Polar residues" evidence="1">
    <location>
        <begin position="1"/>
        <end position="11"/>
    </location>
</feature>
<organism evidence="2 3">
    <name type="scientific">Sinosporangium siamense</name>
    <dbReference type="NCBI Taxonomy" id="1367973"/>
    <lineage>
        <taxon>Bacteria</taxon>
        <taxon>Bacillati</taxon>
        <taxon>Actinomycetota</taxon>
        <taxon>Actinomycetes</taxon>
        <taxon>Streptosporangiales</taxon>
        <taxon>Streptosporangiaceae</taxon>
        <taxon>Sinosporangium</taxon>
    </lineage>
</organism>